<evidence type="ECO:0000313" key="13">
    <source>
        <dbReference type="Proteomes" id="UP000777482"/>
    </source>
</evidence>
<organism evidence="12 13">
    <name type="scientific">Rhodotorula mucilaginosa</name>
    <name type="common">Yeast</name>
    <name type="synonym">Rhodotorula rubra</name>
    <dbReference type="NCBI Taxonomy" id="5537"/>
    <lineage>
        <taxon>Eukaryota</taxon>
        <taxon>Fungi</taxon>
        <taxon>Dikarya</taxon>
        <taxon>Basidiomycota</taxon>
        <taxon>Pucciniomycotina</taxon>
        <taxon>Microbotryomycetes</taxon>
        <taxon>Sporidiobolales</taxon>
        <taxon>Sporidiobolaceae</taxon>
        <taxon>Rhodotorula</taxon>
    </lineage>
</organism>
<keyword evidence="13" id="KW-1185">Reference proteome</keyword>
<dbReference type="SUPFAM" id="SSF51445">
    <property type="entry name" value="(Trans)glycosidases"/>
    <property type="match status" value="1"/>
</dbReference>
<dbReference type="Proteomes" id="UP000777482">
    <property type="component" value="Unassembled WGS sequence"/>
</dbReference>
<dbReference type="AlphaFoldDB" id="A0A9P7B729"/>
<feature type="region of interest" description="Disordered" evidence="9">
    <location>
        <begin position="311"/>
        <end position="340"/>
    </location>
</feature>
<keyword evidence="10" id="KW-0472">Membrane</keyword>
<dbReference type="OrthoDB" id="406631at2759"/>
<gene>
    <name evidence="12" type="ORF">C6P46_003340</name>
</gene>
<protein>
    <recommendedName>
        <fullName evidence="4">mannan endo-1,4-beta-mannosidase</fullName>
        <ecNumber evidence="4">3.2.1.78</ecNumber>
    </recommendedName>
</protein>
<dbReference type="GO" id="GO:0005576">
    <property type="term" value="C:extracellular region"/>
    <property type="evidence" value="ECO:0007669"/>
    <property type="project" value="UniProtKB-SubCell"/>
</dbReference>
<evidence type="ECO:0000256" key="8">
    <source>
        <dbReference type="ARBA" id="ARBA00023295"/>
    </source>
</evidence>
<dbReference type="PANTHER" id="PTHR31451">
    <property type="match status" value="1"/>
</dbReference>
<comment type="catalytic activity">
    <reaction evidence="1">
        <text>Random hydrolysis of (1-&gt;4)-beta-D-mannosidic linkages in mannans, galactomannans and glucomannans.</text>
        <dbReference type="EC" id="3.2.1.78"/>
    </reaction>
</comment>
<evidence type="ECO:0000256" key="4">
    <source>
        <dbReference type="ARBA" id="ARBA00012706"/>
    </source>
</evidence>
<dbReference type="InterPro" id="IPR017853">
    <property type="entry name" value="GH"/>
</dbReference>
<dbReference type="InterPro" id="IPR045053">
    <property type="entry name" value="MAN-like"/>
</dbReference>
<evidence type="ECO:0000256" key="1">
    <source>
        <dbReference type="ARBA" id="ARBA00001678"/>
    </source>
</evidence>
<comment type="similarity">
    <text evidence="3">Belongs to the glycosyl hydrolase 5 (cellulase A) family.</text>
</comment>
<dbReference type="PANTHER" id="PTHR31451:SF39">
    <property type="entry name" value="MANNAN ENDO-1,4-BETA-MANNOSIDASE 1"/>
    <property type="match status" value="1"/>
</dbReference>
<dbReference type="Gene3D" id="3.20.20.80">
    <property type="entry name" value="Glycosidases"/>
    <property type="match status" value="1"/>
</dbReference>
<proteinExistence type="inferred from homology"/>
<keyword evidence="6" id="KW-0732">Signal</keyword>
<evidence type="ECO:0000256" key="2">
    <source>
        <dbReference type="ARBA" id="ARBA00004613"/>
    </source>
</evidence>
<dbReference type="EC" id="3.2.1.78" evidence="4"/>
<comment type="caution">
    <text evidence="12">The sequence shown here is derived from an EMBL/GenBank/DDBJ whole genome shotgun (WGS) entry which is preliminary data.</text>
</comment>
<keyword evidence="10" id="KW-0812">Transmembrane</keyword>
<feature type="transmembrane region" description="Helical" evidence="10">
    <location>
        <begin position="266"/>
        <end position="284"/>
    </location>
</feature>
<name>A0A9P7B729_RHOMI</name>
<evidence type="ECO:0000256" key="9">
    <source>
        <dbReference type="SAM" id="MobiDB-lite"/>
    </source>
</evidence>
<evidence type="ECO:0000256" key="3">
    <source>
        <dbReference type="ARBA" id="ARBA00005641"/>
    </source>
</evidence>
<feature type="domain" description="Glycoside hydrolase family 5" evidence="11">
    <location>
        <begin position="129"/>
        <end position="218"/>
    </location>
</feature>
<evidence type="ECO:0000256" key="6">
    <source>
        <dbReference type="ARBA" id="ARBA00022729"/>
    </source>
</evidence>
<keyword evidence="5" id="KW-0964">Secreted</keyword>
<evidence type="ECO:0000313" key="12">
    <source>
        <dbReference type="EMBL" id="KAG0662394.1"/>
    </source>
</evidence>
<sequence>MSTGSVSAQRLPLLLLKSTTDAPCTQASTRMSSPRRLTRRKIEFSRLSRSRPQWEPSLGISYGTGKSIENALNTFKPDGDPAWDALDFAVFAARQYGIRLVLPLTDQYDYYHGGIPTCLRWRNLSATNHSPFYDLSSQVYGDFELYVRTLLNHTSPYTNLTLASDPTILAFETGNELGGWTGKHYPPPVAWTRSIAQLIKSLSPNSLVVSGSYGVRRDELSISEVDIVRLSRAASLAASTDSSSAPKAFLVGEYDWTNRTYLSWRFAWFLLLLPLLIAILITWATPKRCWPIRTTPLRILTCGASRCARRRKRANRGASTRNDSAASIGEQDLPSTADLRRRDTNEDLDKSFTPFASSDRLPILETSRADDFVYPPPRTPVLGTTTTGQSPSAASRLLHRPLTIKRWHVFPIPFLVLLPILVPLLIIYLPSPIGSFLSNLATDSRIPDSSTSPRIAGDLWWSLFGRTDSCDAYVQHNDGYTLHYPAFPAVDVEQSTSSFVSHGSGQSVLELTKHAWTVRGEAPFWLSGASGAAADELTWESLPAISCPQGSLKWPNGTSIE</sequence>
<evidence type="ECO:0000259" key="11">
    <source>
        <dbReference type="Pfam" id="PF26410"/>
    </source>
</evidence>
<keyword evidence="7" id="KW-0378">Hydrolase</keyword>
<comment type="subcellular location">
    <subcellularLocation>
        <location evidence="2">Secreted</location>
    </subcellularLocation>
</comment>
<evidence type="ECO:0000256" key="7">
    <source>
        <dbReference type="ARBA" id="ARBA00022801"/>
    </source>
</evidence>
<dbReference type="Pfam" id="PF26410">
    <property type="entry name" value="GH5_mannosidase"/>
    <property type="match status" value="1"/>
</dbReference>
<dbReference type="InterPro" id="IPR001547">
    <property type="entry name" value="Glyco_hydro_5"/>
</dbReference>
<evidence type="ECO:0000256" key="10">
    <source>
        <dbReference type="SAM" id="Phobius"/>
    </source>
</evidence>
<evidence type="ECO:0000256" key="5">
    <source>
        <dbReference type="ARBA" id="ARBA00022525"/>
    </source>
</evidence>
<accession>A0A9P7B729</accession>
<reference evidence="12 13" key="1">
    <citation type="submission" date="2020-11" db="EMBL/GenBank/DDBJ databases">
        <title>Kefir isolates.</title>
        <authorList>
            <person name="Marcisauskas S."/>
            <person name="Kim Y."/>
            <person name="Blasche S."/>
        </authorList>
    </citation>
    <scope>NUCLEOTIDE SEQUENCE [LARGE SCALE GENOMIC DNA]</scope>
    <source>
        <strain evidence="12 13">KR</strain>
    </source>
</reference>
<keyword evidence="10" id="KW-1133">Transmembrane helix</keyword>
<dbReference type="GO" id="GO:0016985">
    <property type="term" value="F:mannan endo-1,4-beta-mannosidase activity"/>
    <property type="evidence" value="ECO:0007669"/>
    <property type="project" value="UniProtKB-EC"/>
</dbReference>
<keyword evidence="8" id="KW-0326">Glycosidase</keyword>
<feature type="transmembrane region" description="Helical" evidence="10">
    <location>
        <begin position="409"/>
        <end position="429"/>
    </location>
</feature>
<dbReference type="EMBL" id="PUHQ01000027">
    <property type="protein sequence ID" value="KAG0662394.1"/>
    <property type="molecule type" value="Genomic_DNA"/>
</dbReference>